<comment type="caution">
    <text evidence="5">The sequence shown here is derived from an EMBL/GenBank/DDBJ whole genome shotgun (WGS) entry which is preliminary data.</text>
</comment>
<feature type="transmembrane region" description="Helical" evidence="3">
    <location>
        <begin position="126"/>
        <end position="159"/>
    </location>
</feature>
<keyword evidence="3" id="KW-0812">Transmembrane</keyword>
<dbReference type="PROSITE" id="PS50011">
    <property type="entry name" value="PROTEIN_KINASE_DOM"/>
    <property type="match status" value="1"/>
</dbReference>
<keyword evidence="1" id="KW-0175">Coiled coil</keyword>
<dbReference type="Gene3D" id="1.10.510.10">
    <property type="entry name" value="Transferase(Phosphotransferase) domain 1"/>
    <property type="match status" value="1"/>
</dbReference>
<dbReference type="PANTHER" id="PTHR44329">
    <property type="entry name" value="SERINE/THREONINE-PROTEIN KINASE TNNI3K-RELATED"/>
    <property type="match status" value="1"/>
</dbReference>
<keyword evidence="5" id="KW-0418">Kinase</keyword>
<organism evidence="5 6">
    <name type="scientific">Chrysochromulina tobinii</name>
    <dbReference type="NCBI Taxonomy" id="1460289"/>
    <lineage>
        <taxon>Eukaryota</taxon>
        <taxon>Haptista</taxon>
        <taxon>Haptophyta</taxon>
        <taxon>Prymnesiophyceae</taxon>
        <taxon>Prymnesiales</taxon>
        <taxon>Chrysochromulinaceae</taxon>
        <taxon>Chrysochromulina</taxon>
    </lineage>
</organism>
<feature type="domain" description="Protein kinase" evidence="4">
    <location>
        <begin position="255"/>
        <end position="530"/>
    </location>
</feature>
<dbReference type="AlphaFoldDB" id="A0A0M0K6P2"/>
<feature type="region of interest" description="Disordered" evidence="2">
    <location>
        <begin position="107"/>
        <end position="127"/>
    </location>
</feature>
<dbReference type="Proteomes" id="UP000037460">
    <property type="component" value="Unassembled WGS sequence"/>
</dbReference>
<feature type="compositionally biased region" description="Pro residues" evidence="2">
    <location>
        <begin position="107"/>
        <end position="123"/>
    </location>
</feature>
<evidence type="ECO:0000259" key="4">
    <source>
        <dbReference type="PROSITE" id="PS50011"/>
    </source>
</evidence>
<evidence type="ECO:0000256" key="1">
    <source>
        <dbReference type="SAM" id="Coils"/>
    </source>
</evidence>
<name>A0A0M0K6P2_9EUKA</name>
<sequence length="932" mass="98805">MSVVDFALRLAGDVSSFTPSVRTEMQSAIAAQAGVDPSAVMVTVTSGSVIVGVRILTPTAMATSVQSAVASATSSPSSATSMLASVTGVSIAVLAVVTPPIVANVAPPPPPSSPSPSPTPQRPPGALNSAGGSAITILAIAVPAAIIGLLLCLAMVCWWTRRTQVKLRCKDVNHWLRNVSVSTVSADDLNQQEPPACSVVVAAASIPSGGGGGGGSCGGVHIEMSDRFDGSSSAKDRMTRAQELLKAFELDAREIRILEKLGEGGQGVVVRGWWHGMEVAIKQPRAPKGSRGKQISPDAFGPMSPHDSFNQAVRREVRALSRVRHPNVIKLYGACFEPVPMILMSYAPSGTLQDALDNHKFQTPLTTVRLLAGIARGMEAVHAHKIIHLDLKPENVLIGPLDVPWITDFGLSTSANMTSMSQSTVGGRGTLPFKAPELFVHPPHVGPEADVYAFSILAWIVVCGEQPYAKMLAAATSLPQAVAKGVRPTLADPNEEWRDKTNGAMVRLIEGCWHAEYTQRPTFGSDSAPIDRSCEEGGEGGEGGKGARSGVVAMLEKMEHSLSKGSELEASSQLALATRLISTESEAEALSLSLVQIGAAQGDATTTAAEQSDLAEEKAALETSQGLLRQHAFAVLSQMPGGTGGELASALSAMLQQQSDMFRQAMQELSELKVETESKMQRVERSLGRLAEGELDCPRLFVLLPMEATSSKLMQLVKREFLKDKYRLVFLDPVTGCAVPCGPDGDGYKLEMPKKWLVENRKIISAGLQIVKMTAAAGCVAGLPLESVKGLPSQAVSKAEVEAVKLFERVYSGSVLIGESALGDDASSTSSSASPSRSAKAVKAATGRAYKQLRKMLKDQCDDEYLVHCEMTKEKAHDGSIEFVSAGSKDRFLHFGQQCLIWNDETLKRKAAAKAAVLKESLDSRVLHADHV</sequence>
<dbReference type="InterPro" id="IPR051681">
    <property type="entry name" value="Ser/Thr_Kinases-Pseudokinases"/>
</dbReference>
<evidence type="ECO:0000256" key="3">
    <source>
        <dbReference type="SAM" id="Phobius"/>
    </source>
</evidence>
<keyword evidence="6" id="KW-1185">Reference proteome</keyword>
<keyword evidence="3" id="KW-1133">Transmembrane helix</keyword>
<gene>
    <name evidence="5" type="ORF">Ctob_016367</name>
</gene>
<evidence type="ECO:0000313" key="6">
    <source>
        <dbReference type="Proteomes" id="UP000037460"/>
    </source>
</evidence>
<dbReference type="PANTHER" id="PTHR44329:SF289">
    <property type="entry name" value="SERINE_THREONINE-PROTEIN KINASE VIK"/>
    <property type="match status" value="1"/>
</dbReference>
<dbReference type="PROSITE" id="PS00108">
    <property type="entry name" value="PROTEIN_KINASE_ST"/>
    <property type="match status" value="1"/>
</dbReference>
<dbReference type="GO" id="GO:0005524">
    <property type="term" value="F:ATP binding"/>
    <property type="evidence" value="ECO:0007669"/>
    <property type="project" value="InterPro"/>
</dbReference>
<dbReference type="InterPro" id="IPR011009">
    <property type="entry name" value="Kinase-like_dom_sf"/>
</dbReference>
<reference evidence="6" key="1">
    <citation type="journal article" date="2015" name="PLoS Genet.">
        <title>Genome Sequence and Transcriptome Analyses of Chrysochromulina tobin: Metabolic Tools for Enhanced Algal Fitness in the Prominent Order Prymnesiales (Haptophyceae).</title>
        <authorList>
            <person name="Hovde B.T."/>
            <person name="Deodato C.R."/>
            <person name="Hunsperger H.M."/>
            <person name="Ryken S.A."/>
            <person name="Yost W."/>
            <person name="Jha R.K."/>
            <person name="Patterson J."/>
            <person name="Monnat R.J. Jr."/>
            <person name="Barlow S.B."/>
            <person name="Starkenburg S.R."/>
            <person name="Cattolico R.A."/>
        </authorList>
    </citation>
    <scope>NUCLEOTIDE SEQUENCE</scope>
    <source>
        <strain evidence="6">CCMP291</strain>
    </source>
</reference>
<dbReference type="SUPFAM" id="SSF56112">
    <property type="entry name" value="Protein kinase-like (PK-like)"/>
    <property type="match status" value="1"/>
</dbReference>
<dbReference type="InterPro" id="IPR000719">
    <property type="entry name" value="Prot_kinase_dom"/>
</dbReference>
<dbReference type="InterPro" id="IPR008271">
    <property type="entry name" value="Ser/Thr_kinase_AS"/>
</dbReference>
<protein>
    <submittedName>
        <fullName evidence="5">Serine threonine kinase</fullName>
    </submittedName>
</protein>
<proteinExistence type="predicted"/>
<accession>A0A0M0K6P2</accession>
<keyword evidence="5" id="KW-0808">Transferase</keyword>
<dbReference type="Pfam" id="PF00069">
    <property type="entry name" value="Pkinase"/>
    <property type="match status" value="1"/>
</dbReference>
<evidence type="ECO:0000256" key="2">
    <source>
        <dbReference type="SAM" id="MobiDB-lite"/>
    </source>
</evidence>
<dbReference type="SMART" id="SM00220">
    <property type="entry name" value="S_TKc"/>
    <property type="match status" value="1"/>
</dbReference>
<feature type="coiled-coil region" evidence="1">
    <location>
        <begin position="655"/>
        <end position="686"/>
    </location>
</feature>
<feature type="region of interest" description="Disordered" evidence="2">
    <location>
        <begin position="523"/>
        <end position="547"/>
    </location>
</feature>
<dbReference type="Gene3D" id="3.30.200.20">
    <property type="entry name" value="Phosphorylase Kinase, domain 1"/>
    <property type="match status" value="1"/>
</dbReference>
<dbReference type="OrthoDB" id="4062651at2759"/>
<evidence type="ECO:0000313" key="5">
    <source>
        <dbReference type="EMBL" id="KOO34454.1"/>
    </source>
</evidence>
<keyword evidence="3" id="KW-0472">Membrane</keyword>
<dbReference type="GO" id="GO:0004674">
    <property type="term" value="F:protein serine/threonine kinase activity"/>
    <property type="evidence" value="ECO:0007669"/>
    <property type="project" value="TreeGrafter"/>
</dbReference>
<dbReference type="EMBL" id="JWZX01001214">
    <property type="protein sequence ID" value="KOO34454.1"/>
    <property type="molecule type" value="Genomic_DNA"/>
</dbReference>
<feature type="region of interest" description="Disordered" evidence="2">
    <location>
        <begin position="285"/>
        <end position="306"/>
    </location>
</feature>